<dbReference type="RefSeq" id="WP_188681503.1">
    <property type="nucleotide sequence ID" value="NZ_BMNY01000002.1"/>
</dbReference>
<evidence type="ECO:0000259" key="2">
    <source>
        <dbReference type="Pfam" id="PF00586"/>
    </source>
</evidence>
<dbReference type="SUPFAM" id="SSF55326">
    <property type="entry name" value="PurM N-terminal domain-like"/>
    <property type="match status" value="1"/>
</dbReference>
<dbReference type="PIRSF" id="PIRSF005644">
    <property type="entry name" value="Hdrgns_mtr_HypE"/>
    <property type="match status" value="1"/>
</dbReference>
<comment type="similarity">
    <text evidence="1">Belongs to the HypE family.</text>
</comment>
<dbReference type="Gene3D" id="3.30.1330.10">
    <property type="entry name" value="PurM-like, N-terminal domain"/>
    <property type="match status" value="1"/>
</dbReference>
<dbReference type="SUPFAM" id="SSF56042">
    <property type="entry name" value="PurM C-terminal domain-like"/>
    <property type="match status" value="1"/>
</dbReference>
<sequence>MHEPGKIDLEFFERVIAPRLGARRDDVIVPPKNGVDCGIVQVGDRVMALTTDPFYIVPQYGWDKAAWFAFHIIASDLCTSGLKPDFMTIDLNLPLDIEDEAIEKIMETVSREAKKLDCAIVTGHTARYSGVNYPMVGGATMIGVGEKDRFVTPEMARPGDRVIMTKTAALEAAVILSHTFPEYIGANLSEYDVKMLQKLFFKMSTVIESMEASKFGLREHGVTAMHDATEGGVLGALFELAEASGVGLDIEGDAIPVYEEVKDVCDLFEINPYISISEGTLILTAKEEFAEDLVEILRGNFIDANIIGKVTERSEGKRIRFGQDVKEIKHPGRDPFWKAMDYGMSKGLR</sequence>
<evidence type="ECO:0000313" key="5">
    <source>
        <dbReference type="Proteomes" id="UP000632195"/>
    </source>
</evidence>
<dbReference type="InterPro" id="IPR036676">
    <property type="entry name" value="PurM-like_C_sf"/>
</dbReference>
<dbReference type="AlphaFoldDB" id="A0AA37F9Z5"/>
<protein>
    <submittedName>
        <fullName evidence="4">AIR synthase</fullName>
    </submittedName>
</protein>
<accession>A0AA37F9Z5</accession>
<dbReference type="InterPro" id="IPR036921">
    <property type="entry name" value="PurM-like_N_sf"/>
</dbReference>
<reference evidence="4" key="1">
    <citation type="journal article" date="2014" name="Int. J. Syst. Evol. Microbiol.">
        <title>Complete genome sequence of Corynebacterium casei LMG S-19264T (=DSM 44701T), isolated from a smear-ripened cheese.</title>
        <authorList>
            <consortium name="US DOE Joint Genome Institute (JGI-PGF)"/>
            <person name="Walter F."/>
            <person name="Albersmeier A."/>
            <person name="Kalinowski J."/>
            <person name="Ruckert C."/>
        </authorList>
    </citation>
    <scope>NUCLEOTIDE SEQUENCE</scope>
    <source>
        <strain evidence="4">JCM 13583</strain>
    </source>
</reference>
<reference evidence="4" key="2">
    <citation type="submission" date="2022-09" db="EMBL/GenBank/DDBJ databases">
        <authorList>
            <person name="Sun Q."/>
            <person name="Ohkuma M."/>
        </authorList>
    </citation>
    <scope>NUCLEOTIDE SEQUENCE</scope>
    <source>
        <strain evidence="4">JCM 13583</strain>
    </source>
</reference>
<dbReference type="InterPro" id="IPR011854">
    <property type="entry name" value="HypE"/>
</dbReference>
<dbReference type="GO" id="GO:0051604">
    <property type="term" value="P:protein maturation"/>
    <property type="evidence" value="ECO:0007669"/>
    <property type="project" value="TreeGrafter"/>
</dbReference>
<dbReference type="Gene3D" id="3.90.650.10">
    <property type="entry name" value="PurM-like C-terminal domain"/>
    <property type="match status" value="1"/>
</dbReference>
<dbReference type="Proteomes" id="UP000632195">
    <property type="component" value="Unassembled WGS sequence"/>
</dbReference>
<evidence type="ECO:0000256" key="1">
    <source>
        <dbReference type="ARBA" id="ARBA00006243"/>
    </source>
</evidence>
<proteinExistence type="inferred from homology"/>
<feature type="domain" description="PurM-like C-terminal" evidence="3">
    <location>
        <begin position="157"/>
        <end position="317"/>
    </location>
</feature>
<dbReference type="PANTHER" id="PTHR30303">
    <property type="entry name" value="HYDROGENASE ISOENZYMES FORMATION PROTEIN HYPE"/>
    <property type="match status" value="1"/>
</dbReference>
<dbReference type="Pfam" id="PF02769">
    <property type="entry name" value="AIRS_C"/>
    <property type="match status" value="1"/>
</dbReference>
<dbReference type="InterPro" id="IPR016188">
    <property type="entry name" value="PurM-like_N"/>
</dbReference>
<comment type="caution">
    <text evidence="4">The sequence shown here is derived from an EMBL/GenBank/DDBJ whole genome shotgun (WGS) entry which is preliminary data.</text>
</comment>
<feature type="domain" description="PurM-like N-terminal" evidence="2">
    <location>
        <begin position="35"/>
        <end position="143"/>
    </location>
</feature>
<evidence type="ECO:0000313" key="4">
    <source>
        <dbReference type="EMBL" id="GGM76927.1"/>
    </source>
</evidence>
<gene>
    <name evidence="4" type="ORF">GCM10007108_13780</name>
</gene>
<keyword evidence="5" id="KW-1185">Reference proteome</keyword>
<dbReference type="InterPro" id="IPR010918">
    <property type="entry name" value="PurM-like_C_dom"/>
</dbReference>
<dbReference type="Pfam" id="PF00586">
    <property type="entry name" value="AIRS"/>
    <property type="match status" value="1"/>
</dbReference>
<dbReference type="CDD" id="cd06061">
    <property type="entry name" value="PurM-like1"/>
    <property type="match status" value="1"/>
</dbReference>
<organism evidence="4 5">
    <name type="scientific">Thermogymnomonas acidicola</name>
    <dbReference type="NCBI Taxonomy" id="399579"/>
    <lineage>
        <taxon>Archaea</taxon>
        <taxon>Methanobacteriati</taxon>
        <taxon>Thermoplasmatota</taxon>
        <taxon>Thermoplasmata</taxon>
        <taxon>Thermoplasmatales</taxon>
        <taxon>Thermogymnomonas</taxon>
    </lineage>
</organism>
<dbReference type="EMBL" id="BMNY01000002">
    <property type="protein sequence ID" value="GGM76927.1"/>
    <property type="molecule type" value="Genomic_DNA"/>
</dbReference>
<evidence type="ECO:0000259" key="3">
    <source>
        <dbReference type="Pfam" id="PF02769"/>
    </source>
</evidence>
<name>A0AA37F9Z5_9ARCH</name>
<dbReference type="PANTHER" id="PTHR30303:SF4">
    <property type="entry name" value="HYDROGENASE EXPRESSION_FORMATION PROTEIN HYPE"/>
    <property type="match status" value="1"/>
</dbReference>